<dbReference type="RefSeq" id="WP_163107717.1">
    <property type="nucleotide sequence ID" value="NZ_JAAAWO010000016.1"/>
</dbReference>
<dbReference type="SMART" id="SM00052">
    <property type="entry name" value="EAL"/>
    <property type="match status" value="1"/>
</dbReference>
<dbReference type="PANTHER" id="PTHR33121">
    <property type="entry name" value="CYCLIC DI-GMP PHOSPHODIESTERASE PDEF"/>
    <property type="match status" value="1"/>
</dbReference>
<dbReference type="Proteomes" id="UP000471381">
    <property type="component" value="Unassembled WGS sequence"/>
</dbReference>
<dbReference type="CDD" id="cd01948">
    <property type="entry name" value="EAL"/>
    <property type="match status" value="1"/>
</dbReference>
<evidence type="ECO:0000313" key="2">
    <source>
        <dbReference type="EMBL" id="NDW17133.1"/>
    </source>
</evidence>
<dbReference type="Pfam" id="PF00563">
    <property type="entry name" value="EAL"/>
    <property type="match status" value="1"/>
</dbReference>
<name>A0A6N9TII1_9ALTE</name>
<dbReference type="InterPro" id="IPR035919">
    <property type="entry name" value="EAL_sf"/>
</dbReference>
<dbReference type="EMBL" id="JAAAWO010000016">
    <property type="protein sequence ID" value="NDW17133.1"/>
    <property type="molecule type" value="Genomic_DNA"/>
</dbReference>
<dbReference type="SUPFAM" id="SSF141868">
    <property type="entry name" value="EAL domain-like"/>
    <property type="match status" value="1"/>
</dbReference>
<feature type="domain" description="EAL" evidence="1">
    <location>
        <begin position="1"/>
        <end position="137"/>
    </location>
</feature>
<gene>
    <name evidence="2" type="ORF">GTQ48_16580</name>
</gene>
<dbReference type="Gene3D" id="3.20.20.450">
    <property type="entry name" value="EAL domain"/>
    <property type="match status" value="1"/>
</dbReference>
<dbReference type="AlphaFoldDB" id="A0A6N9TII1"/>
<keyword evidence="3" id="KW-1185">Reference proteome</keyword>
<organism evidence="2 3">
    <name type="scientific">Alteromonas genovensis</name>
    <dbReference type="NCBI Taxonomy" id="471225"/>
    <lineage>
        <taxon>Bacteria</taxon>
        <taxon>Pseudomonadati</taxon>
        <taxon>Pseudomonadota</taxon>
        <taxon>Gammaproteobacteria</taxon>
        <taxon>Alteromonadales</taxon>
        <taxon>Alteromonadaceae</taxon>
        <taxon>Alteromonas/Salinimonas group</taxon>
        <taxon>Alteromonas</taxon>
    </lineage>
</organism>
<dbReference type="PROSITE" id="PS50883">
    <property type="entry name" value="EAL"/>
    <property type="match status" value="1"/>
</dbReference>
<evidence type="ECO:0000313" key="3">
    <source>
        <dbReference type="Proteomes" id="UP000471381"/>
    </source>
</evidence>
<sequence length="137" mass="15220">MDIETSLIEIELTESGLLIEKERAIAQLSILRGHGFTVSLDDFGTGYSSLSYLSALPLDVLKIDKSFVDGLDDVKDRELVKTIIAISKSMELGVIAEGIETKHQVETLYNMGCELFQGYYFSKPLSAAKIRSWLPKT</sequence>
<accession>A0A6N9TII1</accession>
<protein>
    <submittedName>
        <fullName evidence="2">EAL domain-containing protein</fullName>
    </submittedName>
</protein>
<dbReference type="InterPro" id="IPR050706">
    <property type="entry name" value="Cyclic-di-GMP_PDE-like"/>
</dbReference>
<proteinExistence type="predicted"/>
<dbReference type="InterPro" id="IPR001633">
    <property type="entry name" value="EAL_dom"/>
</dbReference>
<comment type="caution">
    <text evidence="2">The sequence shown here is derived from an EMBL/GenBank/DDBJ whole genome shotgun (WGS) entry which is preliminary data.</text>
</comment>
<evidence type="ECO:0000259" key="1">
    <source>
        <dbReference type="PROSITE" id="PS50883"/>
    </source>
</evidence>
<dbReference type="GO" id="GO:0071111">
    <property type="term" value="F:cyclic-guanylate-specific phosphodiesterase activity"/>
    <property type="evidence" value="ECO:0007669"/>
    <property type="project" value="InterPro"/>
</dbReference>
<dbReference type="PANTHER" id="PTHR33121:SF79">
    <property type="entry name" value="CYCLIC DI-GMP PHOSPHODIESTERASE PDED-RELATED"/>
    <property type="match status" value="1"/>
</dbReference>
<reference evidence="2 3" key="1">
    <citation type="submission" date="2020-01" db="EMBL/GenBank/DDBJ databases">
        <title>Genomes of bacteria type strains.</title>
        <authorList>
            <person name="Chen J."/>
            <person name="Zhu S."/>
            <person name="Yang J."/>
        </authorList>
    </citation>
    <scope>NUCLEOTIDE SEQUENCE [LARGE SCALE GENOMIC DNA]</scope>
    <source>
        <strain evidence="2 3">LMG 24078</strain>
    </source>
</reference>